<evidence type="ECO:0000313" key="2">
    <source>
        <dbReference type="EMBL" id="QJI04460.1"/>
    </source>
</evidence>
<dbReference type="AlphaFoldDB" id="A0A6H2A635"/>
<sequence>MEGILLLAFIIWIIYMCTKKSEPAQTQITAQQSMDRNMICPHCQTKGSVTTQQVKKKIGISGGKATAAVLTCGISMLGTGLSRKQKMTEASCGRCGATWSY</sequence>
<reference evidence="1" key="1">
    <citation type="submission" date="2020-03" db="EMBL/GenBank/DDBJ databases">
        <title>The deep terrestrial virosphere.</title>
        <authorList>
            <person name="Holmfeldt K."/>
            <person name="Nilsson E."/>
            <person name="Simone D."/>
            <person name="Lopez-Fernandez M."/>
            <person name="Wu X."/>
            <person name="de Brujin I."/>
            <person name="Lundin D."/>
            <person name="Andersson A."/>
            <person name="Bertilsson S."/>
            <person name="Dopson M."/>
        </authorList>
    </citation>
    <scope>NUCLEOTIDE SEQUENCE</scope>
    <source>
        <strain evidence="1">TM448A06544</strain>
        <strain evidence="2">TM448B08809</strain>
    </source>
</reference>
<name>A0A6H2A635_9ZZZZ</name>
<proteinExistence type="predicted"/>
<dbReference type="EMBL" id="MT144563">
    <property type="protein sequence ID" value="QJA55057.1"/>
    <property type="molecule type" value="Genomic_DNA"/>
</dbReference>
<dbReference type="EMBL" id="MT145182">
    <property type="protein sequence ID" value="QJI04460.1"/>
    <property type="molecule type" value="Genomic_DNA"/>
</dbReference>
<protein>
    <submittedName>
        <fullName evidence="1">Putative transcription elongation protein</fullName>
    </submittedName>
</protein>
<accession>A0A6H2A635</accession>
<organism evidence="1">
    <name type="scientific">viral metagenome</name>
    <dbReference type="NCBI Taxonomy" id="1070528"/>
    <lineage>
        <taxon>unclassified sequences</taxon>
        <taxon>metagenomes</taxon>
        <taxon>organismal metagenomes</taxon>
    </lineage>
</organism>
<evidence type="ECO:0000313" key="1">
    <source>
        <dbReference type="EMBL" id="QJA55057.1"/>
    </source>
</evidence>
<gene>
    <name evidence="1" type="ORF">TM448A06544_0007</name>
    <name evidence="2" type="ORF">TM448B08809_0003</name>
</gene>